<dbReference type="GO" id="GO:0000160">
    <property type="term" value="P:phosphorelay signal transduction system"/>
    <property type="evidence" value="ECO:0007669"/>
    <property type="project" value="InterPro"/>
</dbReference>
<dbReference type="InterPro" id="IPR011006">
    <property type="entry name" value="CheY-like_superfamily"/>
</dbReference>
<dbReference type="Pfam" id="PF00072">
    <property type="entry name" value="Response_reg"/>
    <property type="match status" value="1"/>
</dbReference>
<dbReference type="Gene3D" id="3.30.450.20">
    <property type="entry name" value="PAS domain"/>
    <property type="match status" value="1"/>
</dbReference>
<dbReference type="InterPro" id="IPR050595">
    <property type="entry name" value="Bact_response_regulator"/>
</dbReference>
<dbReference type="SUPFAM" id="SSF55785">
    <property type="entry name" value="PYP-like sensor domain (PAS domain)"/>
    <property type="match status" value="1"/>
</dbReference>
<evidence type="ECO:0000256" key="1">
    <source>
        <dbReference type="ARBA" id="ARBA00022553"/>
    </source>
</evidence>
<proteinExistence type="predicted"/>
<dbReference type="InterPro" id="IPR000014">
    <property type="entry name" value="PAS"/>
</dbReference>
<dbReference type="CDD" id="cd00130">
    <property type="entry name" value="PAS"/>
    <property type="match status" value="1"/>
</dbReference>
<dbReference type="RefSeq" id="WP_250583508.1">
    <property type="nucleotide sequence ID" value="NZ_JAKRVX010000002.1"/>
</dbReference>
<accession>A0AAE3FXD8</accession>
<reference evidence="7" key="2">
    <citation type="submission" date="2022-02" db="EMBL/GenBank/DDBJ databases">
        <authorList>
            <person name="Elcheninov A.G."/>
            <person name="Sorokin D.Y."/>
            <person name="Kublanov I.V."/>
        </authorList>
    </citation>
    <scope>NUCLEOTIDE SEQUENCE</scope>
    <source>
        <strain evidence="7">AArc-St2</strain>
    </source>
</reference>
<gene>
    <name evidence="7" type="ORF">AArcSt2_06715</name>
</gene>
<dbReference type="Pfam" id="PF13185">
    <property type="entry name" value="GAF_2"/>
    <property type="match status" value="1"/>
</dbReference>
<dbReference type="Gene3D" id="3.30.450.40">
    <property type="match status" value="1"/>
</dbReference>
<reference evidence="7" key="1">
    <citation type="journal article" date="2022" name="Syst. Appl. Microbiol.">
        <title>Natronocalculus amylovorans gen. nov., sp. nov., and Natranaeroarchaeum aerophilus sp. nov., dominant culturable amylolytic natronoarchaea from hypersaline soda lakes in southwestern Siberia.</title>
        <authorList>
            <person name="Sorokin D.Y."/>
            <person name="Elcheninov A.G."/>
            <person name="Khizhniak T.V."/>
            <person name="Koenen M."/>
            <person name="Bale N.J."/>
            <person name="Damste J.S.S."/>
            <person name="Kublanov I.V."/>
        </authorList>
    </citation>
    <scope>NUCLEOTIDE SEQUENCE</scope>
    <source>
        <strain evidence="7">AArc-St2</strain>
    </source>
</reference>
<evidence type="ECO:0000313" key="8">
    <source>
        <dbReference type="Proteomes" id="UP001203207"/>
    </source>
</evidence>
<feature type="modified residue" description="4-aspartylphosphate" evidence="4">
    <location>
        <position position="56"/>
    </location>
</feature>
<keyword evidence="3" id="KW-0418">Kinase</keyword>
<dbReference type="PROSITE" id="PS50112">
    <property type="entry name" value="PAS"/>
    <property type="match status" value="1"/>
</dbReference>
<organism evidence="7 8">
    <name type="scientific">Natronocalculus amylovorans</name>
    <dbReference type="NCBI Taxonomy" id="2917812"/>
    <lineage>
        <taxon>Archaea</taxon>
        <taxon>Methanobacteriati</taxon>
        <taxon>Methanobacteriota</taxon>
        <taxon>Stenosarchaea group</taxon>
        <taxon>Halobacteria</taxon>
        <taxon>Halobacteriales</taxon>
        <taxon>Haloferacaceae</taxon>
        <taxon>Natronocalculus</taxon>
    </lineage>
</organism>
<feature type="domain" description="PAS" evidence="6">
    <location>
        <begin position="136"/>
        <end position="207"/>
    </location>
</feature>
<dbReference type="NCBIfam" id="TIGR00229">
    <property type="entry name" value="sensory_box"/>
    <property type="match status" value="1"/>
</dbReference>
<dbReference type="InterPro" id="IPR001789">
    <property type="entry name" value="Sig_transdc_resp-reg_receiver"/>
</dbReference>
<dbReference type="SUPFAM" id="SSF52172">
    <property type="entry name" value="CheY-like"/>
    <property type="match status" value="1"/>
</dbReference>
<dbReference type="InterPro" id="IPR003018">
    <property type="entry name" value="GAF"/>
</dbReference>
<keyword evidence="2" id="KW-0808">Transferase</keyword>
<dbReference type="Pfam" id="PF00989">
    <property type="entry name" value="PAS"/>
    <property type="match status" value="1"/>
</dbReference>
<dbReference type="SMART" id="SM00091">
    <property type="entry name" value="PAS"/>
    <property type="match status" value="1"/>
</dbReference>
<keyword evidence="1 4" id="KW-0597">Phosphoprotein</keyword>
<dbReference type="Gene3D" id="3.40.50.2300">
    <property type="match status" value="1"/>
</dbReference>
<evidence type="ECO:0000256" key="2">
    <source>
        <dbReference type="ARBA" id="ARBA00022679"/>
    </source>
</evidence>
<evidence type="ECO:0000259" key="5">
    <source>
        <dbReference type="PROSITE" id="PS50110"/>
    </source>
</evidence>
<dbReference type="PANTHER" id="PTHR44591">
    <property type="entry name" value="STRESS RESPONSE REGULATOR PROTEIN 1"/>
    <property type="match status" value="1"/>
</dbReference>
<dbReference type="GO" id="GO:0016301">
    <property type="term" value="F:kinase activity"/>
    <property type="evidence" value="ECO:0007669"/>
    <property type="project" value="UniProtKB-KW"/>
</dbReference>
<evidence type="ECO:0000256" key="4">
    <source>
        <dbReference type="PROSITE-ProRule" id="PRU00169"/>
    </source>
</evidence>
<feature type="domain" description="Response regulatory" evidence="5">
    <location>
        <begin position="5"/>
        <end position="121"/>
    </location>
</feature>
<dbReference type="InterPro" id="IPR029016">
    <property type="entry name" value="GAF-like_dom_sf"/>
</dbReference>
<keyword evidence="8" id="KW-1185">Reference proteome</keyword>
<dbReference type="GO" id="GO:0006355">
    <property type="term" value="P:regulation of DNA-templated transcription"/>
    <property type="evidence" value="ECO:0007669"/>
    <property type="project" value="InterPro"/>
</dbReference>
<name>A0AAE3FXD8_9EURY</name>
<evidence type="ECO:0000313" key="7">
    <source>
        <dbReference type="EMBL" id="MCL9816635.1"/>
    </source>
</evidence>
<dbReference type="SMART" id="SM00448">
    <property type="entry name" value="REC"/>
    <property type="match status" value="1"/>
</dbReference>
<protein>
    <submittedName>
        <fullName evidence="7">Response regulator</fullName>
    </submittedName>
</protein>
<dbReference type="InterPro" id="IPR013767">
    <property type="entry name" value="PAS_fold"/>
</dbReference>
<comment type="caution">
    <text evidence="7">The sequence shown here is derived from an EMBL/GenBank/DDBJ whole genome shotgun (WGS) entry which is preliminary data.</text>
</comment>
<sequence>MGTSRVLVVDDDEAFATLTRTFLTRIDDSLLIDIQTDPTAVVEQLQTSSYDCVVSDYDMPTQNGLQLLSSIRSIDDHLPFILFTGKGSEEIASKAVSKGVTDYLQKKGSTDQYTVLANRIQNVIEQRRSTEALEASERRYRTLVETSPVGIHIFDRNGVLLYANEASAALFGADSPEDVVGDCVLEYIHPADRAEAETRLANIFQNNSSAPEITQQVVSKNGETKYTLTATSPITYKGKPAGQAVSHNITAQVATEKQLAEQTETIEILHAAAGALMEADSEQAVYENMVQFAEGVLAFDVCAVNTYDDGKLVAAAVSETAASSGYYTELSVEETIAGQTYNSGESAIIYDLSTNETHNTAGAYRSLISVPIGDLGVFQAGSHESHAFSASDKRHAELLVFNAANRIRCLKESKNV</sequence>
<dbReference type="Proteomes" id="UP001203207">
    <property type="component" value="Unassembled WGS sequence"/>
</dbReference>
<dbReference type="PANTHER" id="PTHR44591:SF3">
    <property type="entry name" value="RESPONSE REGULATORY DOMAIN-CONTAINING PROTEIN"/>
    <property type="match status" value="1"/>
</dbReference>
<dbReference type="AlphaFoldDB" id="A0AAE3FXD8"/>
<evidence type="ECO:0000259" key="6">
    <source>
        <dbReference type="PROSITE" id="PS50112"/>
    </source>
</evidence>
<dbReference type="SUPFAM" id="SSF55781">
    <property type="entry name" value="GAF domain-like"/>
    <property type="match status" value="1"/>
</dbReference>
<dbReference type="PROSITE" id="PS50110">
    <property type="entry name" value="RESPONSE_REGULATORY"/>
    <property type="match status" value="1"/>
</dbReference>
<dbReference type="EMBL" id="JAKRVX010000002">
    <property type="protein sequence ID" value="MCL9816635.1"/>
    <property type="molecule type" value="Genomic_DNA"/>
</dbReference>
<evidence type="ECO:0000256" key="3">
    <source>
        <dbReference type="ARBA" id="ARBA00022777"/>
    </source>
</evidence>
<dbReference type="CDD" id="cd00156">
    <property type="entry name" value="REC"/>
    <property type="match status" value="1"/>
</dbReference>
<dbReference type="InterPro" id="IPR035965">
    <property type="entry name" value="PAS-like_dom_sf"/>
</dbReference>